<comment type="caution">
    <text evidence="2">The sequence shown here is derived from an EMBL/GenBank/DDBJ whole genome shotgun (WGS) entry which is preliminary data.</text>
</comment>
<dbReference type="EMBL" id="JBHRWW010000004">
    <property type="protein sequence ID" value="MFC3688403.1"/>
    <property type="molecule type" value="Genomic_DNA"/>
</dbReference>
<protein>
    <submittedName>
        <fullName evidence="2">Uncharacterized protein</fullName>
    </submittedName>
</protein>
<accession>A0ABV7WGP2</accession>
<evidence type="ECO:0000256" key="1">
    <source>
        <dbReference type="SAM" id="Phobius"/>
    </source>
</evidence>
<gene>
    <name evidence="2" type="ORF">ACFOLH_08615</name>
</gene>
<feature type="transmembrane region" description="Helical" evidence="1">
    <location>
        <begin position="75"/>
        <end position="94"/>
    </location>
</feature>
<keyword evidence="1" id="KW-0472">Membrane</keyword>
<proteinExistence type="predicted"/>
<name>A0ABV7WGP2_9MICO</name>
<keyword evidence="1" id="KW-1133">Transmembrane helix</keyword>
<sequence>MVPPVPDPARRSLPPGVRLVLESLLVGVATVGGVVLALLLTDAVTGRLPDGDVAEVLTGVGVVLALVAVEHGLPTAALVGLALVVVVVPVLALRGRPPVRAGALAAAVGLLVALLVVAQVLPGTSGLSLAGPVGALAGALAAWRSQRLVTAWVSRVDRVGTPDGPVRCAAGTRTPGQLLGDPALLPRRLTGRPFGSPSDDLRALEEGQPVAVGALRSAGPRARAGLLVLHPGADGLRAAWHPHRPLRGYGPAEDRPALVGAPVGSAPVRWRRLPRTFRPVTLLVAGSAWQLAVQAPDAGLLRQVVPAAPPPPTPPTPVAEA</sequence>
<dbReference type="Proteomes" id="UP001595685">
    <property type="component" value="Unassembled WGS sequence"/>
</dbReference>
<feature type="transmembrane region" description="Helical" evidence="1">
    <location>
        <begin position="101"/>
        <end position="121"/>
    </location>
</feature>
<dbReference type="RefSeq" id="WP_340295589.1">
    <property type="nucleotide sequence ID" value="NZ_JBBEOI010000265.1"/>
</dbReference>
<evidence type="ECO:0000313" key="2">
    <source>
        <dbReference type="EMBL" id="MFC3688403.1"/>
    </source>
</evidence>
<keyword evidence="3" id="KW-1185">Reference proteome</keyword>
<organism evidence="2 3">
    <name type="scientific">Aquipuribacter hungaricus</name>
    <dbReference type="NCBI Taxonomy" id="545624"/>
    <lineage>
        <taxon>Bacteria</taxon>
        <taxon>Bacillati</taxon>
        <taxon>Actinomycetota</taxon>
        <taxon>Actinomycetes</taxon>
        <taxon>Micrococcales</taxon>
        <taxon>Intrasporangiaceae</taxon>
        <taxon>Aquipuribacter</taxon>
    </lineage>
</organism>
<keyword evidence="1" id="KW-0812">Transmembrane</keyword>
<feature type="transmembrane region" description="Helical" evidence="1">
    <location>
        <begin position="20"/>
        <end position="41"/>
    </location>
</feature>
<evidence type="ECO:0000313" key="3">
    <source>
        <dbReference type="Proteomes" id="UP001595685"/>
    </source>
</evidence>
<reference evidence="3" key="1">
    <citation type="journal article" date="2019" name="Int. J. Syst. Evol. Microbiol.">
        <title>The Global Catalogue of Microorganisms (GCM) 10K type strain sequencing project: providing services to taxonomists for standard genome sequencing and annotation.</title>
        <authorList>
            <consortium name="The Broad Institute Genomics Platform"/>
            <consortium name="The Broad Institute Genome Sequencing Center for Infectious Disease"/>
            <person name="Wu L."/>
            <person name="Ma J."/>
        </authorList>
    </citation>
    <scope>NUCLEOTIDE SEQUENCE [LARGE SCALE GENOMIC DNA]</scope>
    <source>
        <strain evidence="3">NCAIM B.02333</strain>
    </source>
</reference>